<dbReference type="eggNOG" id="KOG1339">
    <property type="taxonomic scope" value="Eukaryota"/>
</dbReference>
<dbReference type="GO" id="GO:0006508">
    <property type="term" value="P:proteolysis"/>
    <property type="evidence" value="ECO:0007669"/>
    <property type="project" value="InterPro"/>
</dbReference>
<evidence type="ECO:0000313" key="5">
    <source>
        <dbReference type="Proteomes" id="UP000004994"/>
    </source>
</evidence>
<dbReference type="PhylomeDB" id="K4D411"/>
<dbReference type="HOGENOM" id="CLU_1290794_0_0_1"/>
<evidence type="ECO:0000259" key="3">
    <source>
        <dbReference type="PROSITE" id="PS51767"/>
    </source>
</evidence>
<keyword evidence="5" id="KW-1185">Reference proteome</keyword>
<dbReference type="EnsemblPlants" id="Solyc10g085770.1.1">
    <property type="protein sequence ID" value="Solyc10g085770.1.1"/>
    <property type="gene ID" value="Solyc10g085770.1"/>
</dbReference>
<keyword evidence="2" id="KW-0732">Signal</keyword>
<dbReference type="PANTHER" id="PTHR13683">
    <property type="entry name" value="ASPARTYL PROTEASES"/>
    <property type="match status" value="1"/>
</dbReference>
<dbReference type="PaxDb" id="4081-Solyc10g085770.1.1"/>
<dbReference type="Gramene" id="Solyc10g085770.1.1">
    <property type="protein sequence ID" value="Solyc10g085770.1.1"/>
    <property type="gene ID" value="Solyc10g085770.1"/>
</dbReference>
<dbReference type="InterPro" id="IPR032861">
    <property type="entry name" value="TAXi_N"/>
</dbReference>
<dbReference type="InterPro" id="IPR033121">
    <property type="entry name" value="PEPTIDASE_A1"/>
</dbReference>
<feature type="signal peptide" evidence="2">
    <location>
        <begin position="1"/>
        <end position="21"/>
    </location>
</feature>
<evidence type="ECO:0000256" key="1">
    <source>
        <dbReference type="ARBA" id="ARBA00007447"/>
    </source>
</evidence>
<organism evidence="4">
    <name type="scientific">Solanum lycopersicum</name>
    <name type="common">Tomato</name>
    <name type="synonym">Lycopersicon esculentum</name>
    <dbReference type="NCBI Taxonomy" id="4081"/>
    <lineage>
        <taxon>Eukaryota</taxon>
        <taxon>Viridiplantae</taxon>
        <taxon>Streptophyta</taxon>
        <taxon>Embryophyta</taxon>
        <taxon>Tracheophyta</taxon>
        <taxon>Spermatophyta</taxon>
        <taxon>Magnoliopsida</taxon>
        <taxon>eudicotyledons</taxon>
        <taxon>Gunneridae</taxon>
        <taxon>Pentapetalae</taxon>
        <taxon>asterids</taxon>
        <taxon>lamiids</taxon>
        <taxon>Solanales</taxon>
        <taxon>Solanaceae</taxon>
        <taxon>Solanoideae</taxon>
        <taxon>Solaneae</taxon>
        <taxon>Solanum</taxon>
        <taxon>Solanum subgen. Lycopersicon</taxon>
    </lineage>
</organism>
<dbReference type="InterPro" id="IPR021109">
    <property type="entry name" value="Peptidase_aspartic_dom_sf"/>
</dbReference>
<protein>
    <recommendedName>
        <fullName evidence="3">Peptidase A1 domain-containing protein</fullName>
    </recommendedName>
</protein>
<dbReference type="InterPro" id="IPR001461">
    <property type="entry name" value="Aspartic_peptidase_A1"/>
</dbReference>
<sequence>MENCIIWILLLLAYYSQFSHSSDRKLNESVKTSEEYYSASGIAGVFHLERLLPETHVTSIDALVARDRARHARILQTATSELVNFPLNSSFDLNNIGIYYTKVKEYTLLIDTGSDISWIACNSCDTCPRTSGVGLKLNFYDSGNSTTATPISCSTRGCKCTSTNQCGFTLSYMDGSSTAGYLVSDVWHLDTFLSTSSSTSSASAPIIFG</sequence>
<dbReference type="PROSITE" id="PS51767">
    <property type="entry name" value="PEPTIDASE_A1"/>
    <property type="match status" value="1"/>
</dbReference>
<feature type="chain" id="PRO_5003874586" description="Peptidase A1 domain-containing protein" evidence="2">
    <location>
        <begin position="22"/>
        <end position="209"/>
    </location>
</feature>
<dbReference type="InterPro" id="IPR001969">
    <property type="entry name" value="Aspartic_peptidase_AS"/>
</dbReference>
<reference evidence="4" key="1">
    <citation type="journal article" date="2012" name="Nature">
        <title>The tomato genome sequence provides insights into fleshy fruit evolution.</title>
        <authorList>
            <consortium name="Tomato Genome Consortium"/>
        </authorList>
    </citation>
    <scope>NUCLEOTIDE SEQUENCE [LARGE SCALE GENOMIC DNA]</scope>
    <source>
        <strain evidence="4">cv. Heinz 1706</strain>
    </source>
</reference>
<dbReference type="Proteomes" id="UP000004994">
    <property type="component" value="Chromosome 10"/>
</dbReference>
<dbReference type="InParanoid" id="K4D411"/>
<dbReference type="PROSITE" id="PS00141">
    <property type="entry name" value="ASP_PROTEASE"/>
    <property type="match status" value="1"/>
</dbReference>
<dbReference type="PANTHER" id="PTHR13683:SF875">
    <property type="entry name" value="EUKARYOTIC ASPARTYL PROTEASE FAMILY PROTEIN"/>
    <property type="match status" value="1"/>
</dbReference>
<proteinExistence type="inferred from homology"/>
<dbReference type="GO" id="GO:0004190">
    <property type="term" value="F:aspartic-type endopeptidase activity"/>
    <property type="evidence" value="ECO:0007669"/>
    <property type="project" value="InterPro"/>
</dbReference>
<comment type="similarity">
    <text evidence="1">Belongs to the peptidase A1 family.</text>
</comment>
<accession>K4D411</accession>
<reference evidence="4" key="2">
    <citation type="submission" date="2015-06" db="UniProtKB">
        <authorList>
            <consortium name="EnsemblPlants"/>
        </authorList>
    </citation>
    <scope>IDENTIFICATION</scope>
    <source>
        <strain evidence="4">cv. Heinz 1706</strain>
    </source>
</reference>
<evidence type="ECO:0000256" key="2">
    <source>
        <dbReference type="SAM" id="SignalP"/>
    </source>
</evidence>
<dbReference type="SUPFAM" id="SSF50630">
    <property type="entry name" value="Acid proteases"/>
    <property type="match status" value="1"/>
</dbReference>
<dbReference type="OMA" id="ISWIACN"/>
<name>K4D411_SOLLC</name>
<dbReference type="Gene3D" id="2.40.70.10">
    <property type="entry name" value="Acid Proteases"/>
    <property type="match status" value="1"/>
</dbReference>
<dbReference type="AlphaFoldDB" id="K4D411"/>
<dbReference type="Pfam" id="PF14543">
    <property type="entry name" value="TAXi_N"/>
    <property type="match status" value="1"/>
</dbReference>
<evidence type="ECO:0000313" key="4">
    <source>
        <dbReference type="EnsemblPlants" id="Solyc10g085770.1.1"/>
    </source>
</evidence>
<feature type="domain" description="Peptidase A1" evidence="3">
    <location>
        <begin position="92"/>
        <end position="209"/>
    </location>
</feature>